<sequence>MFIARFPVHRRAIQKVLPKADTLRIVRGMDSFASIITVIGVPRLAEALGQRPGTVRNWRNRSDAIPPAFWLKTEELARKEAAAETDPKRRADLERITVARMAEIAAAKAASSEAA</sequence>
<name>A0A4S2GWE8_9PROT</name>
<evidence type="ECO:0000313" key="2">
    <source>
        <dbReference type="Proteomes" id="UP000308054"/>
    </source>
</evidence>
<organism evidence="1 2">
    <name type="scientific">Marinicauda algicola</name>
    <dbReference type="NCBI Taxonomy" id="2029849"/>
    <lineage>
        <taxon>Bacteria</taxon>
        <taxon>Pseudomonadati</taxon>
        <taxon>Pseudomonadota</taxon>
        <taxon>Alphaproteobacteria</taxon>
        <taxon>Maricaulales</taxon>
        <taxon>Maricaulaceae</taxon>
        <taxon>Marinicauda</taxon>
    </lineage>
</organism>
<gene>
    <name evidence="1" type="ORF">E5163_14800</name>
</gene>
<evidence type="ECO:0008006" key="3">
    <source>
        <dbReference type="Google" id="ProtNLM"/>
    </source>
</evidence>
<proteinExistence type="predicted"/>
<dbReference type="AlphaFoldDB" id="A0A4S2GWE8"/>
<reference evidence="1 2" key="1">
    <citation type="journal article" date="2017" name="Int. J. Syst. Evol. Microbiol.">
        <title>Marinicauda algicola sp. nov., isolated from a marine red alga Rhodosorus marinus.</title>
        <authorList>
            <person name="Jeong S.E."/>
            <person name="Jeon S.H."/>
            <person name="Chun B.H."/>
            <person name="Kim D.W."/>
            <person name="Jeon C.O."/>
        </authorList>
    </citation>
    <scope>NUCLEOTIDE SEQUENCE [LARGE SCALE GENOMIC DNA]</scope>
    <source>
        <strain evidence="1 2">JCM 31718</strain>
    </source>
</reference>
<dbReference type="RefSeq" id="WP_135997308.1">
    <property type="nucleotide sequence ID" value="NZ_CP071057.1"/>
</dbReference>
<keyword evidence="2" id="KW-1185">Reference proteome</keyword>
<dbReference type="Proteomes" id="UP000308054">
    <property type="component" value="Unassembled WGS sequence"/>
</dbReference>
<accession>A0A4S2GWE8</accession>
<protein>
    <recommendedName>
        <fullName evidence="3">CI repressor</fullName>
    </recommendedName>
</protein>
<dbReference type="EMBL" id="SRXW01000006">
    <property type="protein sequence ID" value="TGY87334.1"/>
    <property type="molecule type" value="Genomic_DNA"/>
</dbReference>
<evidence type="ECO:0000313" key="1">
    <source>
        <dbReference type="EMBL" id="TGY87334.1"/>
    </source>
</evidence>
<comment type="caution">
    <text evidence="1">The sequence shown here is derived from an EMBL/GenBank/DDBJ whole genome shotgun (WGS) entry which is preliminary data.</text>
</comment>